<dbReference type="Pfam" id="PF00089">
    <property type="entry name" value="Trypsin"/>
    <property type="match status" value="1"/>
</dbReference>
<evidence type="ECO:0000259" key="10">
    <source>
        <dbReference type="Pfam" id="PF00089"/>
    </source>
</evidence>
<dbReference type="EMBL" id="BAAAZG010000025">
    <property type="protein sequence ID" value="GAA4079108.1"/>
    <property type="molecule type" value="Genomic_DNA"/>
</dbReference>
<dbReference type="SUPFAM" id="SSF50494">
    <property type="entry name" value="Trypsin-like serine proteases"/>
    <property type="match status" value="1"/>
</dbReference>
<evidence type="ECO:0000256" key="7">
    <source>
        <dbReference type="ARBA" id="ARBA00023157"/>
    </source>
</evidence>
<protein>
    <recommendedName>
        <fullName evidence="14">S1 family peptidase</fullName>
    </recommendedName>
</protein>
<evidence type="ECO:0000256" key="1">
    <source>
        <dbReference type="ARBA" id="ARBA00007664"/>
    </source>
</evidence>
<dbReference type="Proteomes" id="UP001500683">
    <property type="component" value="Unassembled WGS sequence"/>
</dbReference>
<dbReference type="PROSITE" id="PS00135">
    <property type="entry name" value="TRYPSIN_SER"/>
    <property type="match status" value="1"/>
</dbReference>
<evidence type="ECO:0000256" key="5">
    <source>
        <dbReference type="ARBA" id="ARBA00022825"/>
    </source>
</evidence>
<keyword evidence="4" id="KW-0378">Hydrolase</keyword>
<feature type="transmembrane region" description="Helical" evidence="9">
    <location>
        <begin position="21"/>
        <end position="43"/>
    </location>
</feature>
<keyword evidence="13" id="KW-1185">Reference proteome</keyword>
<proteinExistence type="inferred from homology"/>
<dbReference type="Gene3D" id="2.40.10.10">
    <property type="entry name" value="Trypsin-like serine proteases"/>
    <property type="match status" value="2"/>
</dbReference>
<dbReference type="PIRSF" id="PIRSF001134">
    <property type="entry name" value="Streptogrisin"/>
    <property type="match status" value="1"/>
</dbReference>
<organism evidence="12 13">
    <name type="scientific">Actinomadura miaoliensis</name>
    <dbReference type="NCBI Taxonomy" id="430685"/>
    <lineage>
        <taxon>Bacteria</taxon>
        <taxon>Bacillati</taxon>
        <taxon>Actinomycetota</taxon>
        <taxon>Actinomycetes</taxon>
        <taxon>Streptosporangiales</taxon>
        <taxon>Thermomonosporaceae</taxon>
        <taxon>Actinomadura</taxon>
    </lineage>
</organism>
<keyword evidence="5" id="KW-0720">Serine protease</keyword>
<dbReference type="InterPro" id="IPR001254">
    <property type="entry name" value="Trypsin_dom"/>
</dbReference>
<dbReference type="PRINTS" id="PR00861">
    <property type="entry name" value="ALYTICPTASE"/>
</dbReference>
<sequence length="391" mass="39465">MWELGGLMGRPNTARKRRLRAMVTGTSVVLGAAGLVAGSLYAVNTDAKTDPPREAALAGGARGGQNAAQAGRRKAGGGAGALLGPLAGRLGARTNGGYVDSAGRAVVTVTNDGDAAMVRAAGAVPKTARRAPATLNRVTATLRDSMADVPGTGWAVDPVTSQVVLWTDASVTGARMARVQRTARQMGSSVRMVRFAGRLRTFADGGDAIFGGGSRCSLGFNVRRGGEDFFLTAGHCGNAVPEWTADQRGARPLGATVASSFPGDDFALVRSAQAGQAGQGGVNLYNGQTRDITEAGEAVVGQRVARSGSTTGVSTGRVTAVGATVNFPEGTVSGMIQTTVCAEPGDSGGPLFAGTTALGLTSGGSGDCRVGGVTFFQPVTEALQRFGAEVF</sequence>
<gene>
    <name evidence="12" type="ORF">GCM10022214_41750</name>
</gene>
<keyword evidence="9" id="KW-0812">Transmembrane</keyword>
<dbReference type="Pfam" id="PF02983">
    <property type="entry name" value="Pro_Al_protease"/>
    <property type="match status" value="1"/>
</dbReference>
<evidence type="ECO:0000256" key="4">
    <source>
        <dbReference type="ARBA" id="ARBA00022801"/>
    </source>
</evidence>
<feature type="domain" description="Peptidase S1A alpha-lytic prodomain" evidence="11">
    <location>
        <begin position="133"/>
        <end position="183"/>
    </location>
</feature>
<keyword evidence="9" id="KW-0472">Membrane</keyword>
<evidence type="ECO:0000256" key="6">
    <source>
        <dbReference type="ARBA" id="ARBA00023145"/>
    </source>
</evidence>
<accession>A0ABP7W2K6</accession>
<feature type="domain" description="Peptidase S1" evidence="10">
    <location>
        <begin position="226"/>
        <end position="382"/>
    </location>
</feature>
<comment type="similarity">
    <text evidence="1">Belongs to the peptidase S1 family.</text>
</comment>
<dbReference type="InterPro" id="IPR004236">
    <property type="entry name" value="Pept_S1_alpha_lytic"/>
</dbReference>
<evidence type="ECO:0000259" key="11">
    <source>
        <dbReference type="Pfam" id="PF02983"/>
    </source>
</evidence>
<dbReference type="CDD" id="cd21112">
    <property type="entry name" value="alphaLP-like"/>
    <property type="match status" value="1"/>
</dbReference>
<keyword evidence="3" id="KW-0732">Signal</keyword>
<dbReference type="InterPro" id="IPR009003">
    <property type="entry name" value="Peptidase_S1_PA"/>
</dbReference>
<comment type="caution">
    <text evidence="12">The sequence shown here is derived from an EMBL/GenBank/DDBJ whole genome shotgun (WGS) entry which is preliminary data.</text>
</comment>
<name>A0ABP7W2K6_9ACTN</name>
<keyword evidence="2" id="KW-0645">Protease</keyword>
<evidence type="ECO:0000256" key="2">
    <source>
        <dbReference type="ARBA" id="ARBA00022670"/>
    </source>
</evidence>
<evidence type="ECO:0000313" key="13">
    <source>
        <dbReference type="Proteomes" id="UP001500683"/>
    </source>
</evidence>
<keyword evidence="6" id="KW-0865">Zymogen</keyword>
<dbReference type="InterPro" id="IPR043504">
    <property type="entry name" value="Peptidase_S1_PA_chymotrypsin"/>
</dbReference>
<dbReference type="InterPro" id="IPR033116">
    <property type="entry name" value="TRYPSIN_SER"/>
</dbReference>
<keyword evidence="7" id="KW-1015">Disulfide bond</keyword>
<dbReference type="InterPro" id="IPR018114">
    <property type="entry name" value="TRYPSIN_HIS"/>
</dbReference>
<feature type="compositionally biased region" description="Low complexity" evidence="8">
    <location>
        <begin position="55"/>
        <end position="70"/>
    </location>
</feature>
<dbReference type="InterPro" id="IPR001316">
    <property type="entry name" value="Pept_S1A_streptogrisin"/>
</dbReference>
<evidence type="ECO:0000256" key="8">
    <source>
        <dbReference type="SAM" id="MobiDB-lite"/>
    </source>
</evidence>
<evidence type="ECO:0000256" key="3">
    <source>
        <dbReference type="ARBA" id="ARBA00022729"/>
    </source>
</evidence>
<feature type="region of interest" description="Disordered" evidence="8">
    <location>
        <begin position="51"/>
        <end position="75"/>
    </location>
</feature>
<evidence type="ECO:0008006" key="14">
    <source>
        <dbReference type="Google" id="ProtNLM"/>
    </source>
</evidence>
<evidence type="ECO:0000313" key="12">
    <source>
        <dbReference type="EMBL" id="GAA4079108.1"/>
    </source>
</evidence>
<reference evidence="13" key="1">
    <citation type="journal article" date="2019" name="Int. J. Syst. Evol. Microbiol.">
        <title>The Global Catalogue of Microorganisms (GCM) 10K type strain sequencing project: providing services to taxonomists for standard genome sequencing and annotation.</title>
        <authorList>
            <consortium name="The Broad Institute Genomics Platform"/>
            <consortium name="The Broad Institute Genome Sequencing Center for Infectious Disease"/>
            <person name="Wu L."/>
            <person name="Ma J."/>
        </authorList>
    </citation>
    <scope>NUCLEOTIDE SEQUENCE [LARGE SCALE GENOMIC DNA]</scope>
    <source>
        <strain evidence="13">JCM 16702</strain>
    </source>
</reference>
<evidence type="ECO:0000256" key="9">
    <source>
        <dbReference type="SAM" id="Phobius"/>
    </source>
</evidence>
<keyword evidence="9" id="KW-1133">Transmembrane helix</keyword>
<dbReference type="PROSITE" id="PS00134">
    <property type="entry name" value="TRYPSIN_HIS"/>
    <property type="match status" value="1"/>
</dbReference>